<feature type="transmembrane region" description="Helical" evidence="5">
    <location>
        <begin position="40"/>
        <end position="60"/>
    </location>
</feature>
<evidence type="ECO:0000313" key="7">
    <source>
        <dbReference type="EMBL" id="KAF4675848.1"/>
    </source>
</evidence>
<evidence type="ECO:0000256" key="2">
    <source>
        <dbReference type="ARBA" id="ARBA00022692"/>
    </source>
</evidence>
<comment type="caution">
    <text evidence="6">The sequence shown here is derived from an EMBL/GenBank/DDBJ whole genome shotgun (WGS) entry which is preliminary data.</text>
</comment>
<gene>
    <name evidence="7" type="ORF">FOL46_009639</name>
    <name evidence="6" type="ORF">FOZ61_000546</name>
</gene>
<evidence type="ECO:0000256" key="1">
    <source>
        <dbReference type="ARBA" id="ARBA00004141"/>
    </source>
</evidence>
<comment type="subcellular location">
    <subcellularLocation>
        <location evidence="1">Membrane</location>
        <topology evidence="1">Multi-pass membrane protein</topology>
    </subcellularLocation>
</comment>
<dbReference type="Pfam" id="PF01040">
    <property type="entry name" value="UbiA"/>
    <property type="match status" value="1"/>
</dbReference>
<keyword evidence="2 5" id="KW-0812">Transmembrane</keyword>
<evidence type="ECO:0000313" key="6">
    <source>
        <dbReference type="EMBL" id="KAF4670356.1"/>
    </source>
</evidence>
<evidence type="ECO:0000256" key="5">
    <source>
        <dbReference type="SAM" id="Phobius"/>
    </source>
</evidence>
<dbReference type="GO" id="GO:0016765">
    <property type="term" value="F:transferase activity, transferring alkyl or aryl (other than methyl) groups"/>
    <property type="evidence" value="ECO:0007669"/>
    <property type="project" value="InterPro"/>
</dbReference>
<dbReference type="EMBL" id="JABANN010000009">
    <property type="protein sequence ID" value="KAF4675848.1"/>
    <property type="molecule type" value="Genomic_DNA"/>
</dbReference>
<dbReference type="Proteomes" id="UP000572268">
    <property type="component" value="Unassembled WGS sequence"/>
</dbReference>
<keyword evidence="4 5" id="KW-0472">Membrane</keyword>
<feature type="transmembrane region" description="Helical" evidence="5">
    <location>
        <begin position="9"/>
        <end position="28"/>
    </location>
</feature>
<evidence type="ECO:0000256" key="4">
    <source>
        <dbReference type="ARBA" id="ARBA00023136"/>
    </source>
</evidence>
<feature type="transmembrane region" description="Helical" evidence="5">
    <location>
        <begin position="211"/>
        <end position="229"/>
    </location>
</feature>
<evidence type="ECO:0000256" key="3">
    <source>
        <dbReference type="ARBA" id="ARBA00022989"/>
    </source>
</evidence>
<dbReference type="Proteomes" id="UP000570595">
    <property type="component" value="Unassembled WGS sequence"/>
</dbReference>
<dbReference type="EMBL" id="JABAHT010000011">
    <property type="protein sequence ID" value="KAF4670356.1"/>
    <property type="molecule type" value="Genomic_DNA"/>
</dbReference>
<dbReference type="GO" id="GO:0016020">
    <property type="term" value="C:membrane"/>
    <property type="evidence" value="ECO:0007669"/>
    <property type="project" value="UniProtKB-SubCell"/>
</dbReference>
<sequence>MLDWARIHFYLKLSRPILWLGVLPYYLFPLGGRLDLLATWRFWLGLLFFTFPVNIMMFGINDMADTDVDKYNPTKSISYYGNQATESELVGLWGVILVSHLIPLFIMSVFTADWIFYPMFFVGNLSLHILYNLKPFAFARKAPLDLPLVPSGFLLLVSLSCHLNQVQLPKTGPCLFYIAFSLTSHMLAELSDIDYDAPYGKRTTAVAIGKVYTCLFIGALILVQFLVLAPLANPYVAMVPCGADVFNLVPYIYRTFSTPEESSKPWEGSRSFLPAMYARYLVRLCFVVYVFISGVLA</sequence>
<evidence type="ECO:0000313" key="9">
    <source>
        <dbReference type="Proteomes" id="UP000572268"/>
    </source>
</evidence>
<name>A0A7J6MG17_PEROL</name>
<reference evidence="8 9" key="1">
    <citation type="submission" date="2020-04" db="EMBL/GenBank/DDBJ databases">
        <title>Perkinsus olseni comparative genomics.</title>
        <authorList>
            <person name="Bogema D.R."/>
        </authorList>
    </citation>
    <scope>NUCLEOTIDE SEQUENCE [LARGE SCALE GENOMIC DNA]</scope>
    <source>
        <strain evidence="6">ATCC PRA-179</strain>
        <strain evidence="7">ATCC PRA-31</strain>
    </source>
</reference>
<evidence type="ECO:0000313" key="8">
    <source>
        <dbReference type="Proteomes" id="UP000570595"/>
    </source>
</evidence>
<accession>A0A7J6MG17</accession>
<keyword evidence="3 5" id="KW-1133">Transmembrane helix</keyword>
<proteinExistence type="predicted"/>
<dbReference type="InterPro" id="IPR000537">
    <property type="entry name" value="UbiA_prenyltransferase"/>
</dbReference>
<feature type="transmembrane region" description="Helical" evidence="5">
    <location>
        <begin position="89"/>
        <end position="109"/>
    </location>
</feature>
<feature type="transmembrane region" description="Helical" evidence="5">
    <location>
        <begin position="115"/>
        <end position="133"/>
    </location>
</feature>
<organism evidence="6 8">
    <name type="scientific">Perkinsus olseni</name>
    <name type="common">Perkinsus atlanticus</name>
    <dbReference type="NCBI Taxonomy" id="32597"/>
    <lineage>
        <taxon>Eukaryota</taxon>
        <taxon>Sar</taxon>
        <taxon>Alveolata</taxon>
        <taxon>Perkinsozoa</taxon>
        <taxon>Perkinsea</taxon>
        <taxon>Perkinsida</taxon>
        <taxon>Perkinsidae</taxon>
        <taxon>Perkinsus</taxon>
    </lineage>
</organism>
<evidence type="ECO:0008006" key="10">
    <source>
        <dbReference type="Google" id="ProtNLM"/>
    </source>
</evidence>
<feature type="transmembrane region" description="Helical" evidence="5">
    <location>
        <begin position="277"/>
        <end position="296"/>
    </location>
</feature>
<protein>
    <recommendedName>
        <fullName evidence="10">UbiA prenyltransferase domain-containing protein 1</fullName>
    </recommendedName>
</protein>
<dbReference type="AlphaFoldDB" id="A0A7J6MG17"/>
<dbReference type="OrthoDB" id="10271898at2759"/>